<dbReference type="InterPro" id="IPR003706">
    <property type="entry name" value="CstA_N"/>
</dbReference>
<evidence type="ECO:0000256" key="3">
    <source>
        <dbReference type="ARBA" id="ARBA00022448"/>
    </source>
</evidence>
<gene>
    <name evidence="11" type="ORF">MPP7335_02851</name>
</gene>
<feature type="transmembrane region" description="Helical" evidence="9">
    <location>
        <begin position="154"/>
        <end position="173"/>
    </location>
</feature>
<evidence type="ECO:0000256" key="5">
    <source>
        <dbReference type="ARBA" id="ARBA00022692"/>
    </source>
</evidence>
<evidence type="ECO:0000256" key="9">
    <source>
        <dbReference type="SAM" id="Phobius"/>
    </source>
</evidence>
<evidence type="ECO:0000256" key="6">
    <source>
        <dbReference type="ARBA" id="ARBA00022989"/>
    </source>
</evidence>
<keyword evidence="5 9" id="KW-0812">Transmembrane</keyword>
<keyword evidence="4" id="KW-1003">Cell membrane</keyword>
<feature type="transmembrane region" description="Helical" evidence="9">
    <location>
        <begin position="505"/>
        <end position="523"/>
    </location>
</feature>
<feature type="transmembrane region" description="Helical" evidence="9">
    <location>
        <begin position="400"/>
        <end position="423"/>
    </location>
</feature>
<organism evidence="11 12">
    <name type="scientific">Mycolicibacterium parafortuitum</name>
    <name type="common">Mycobacterium parafortuitum</name>
    <dbReference type="NCBI Taxonomy" id="39692"/>
    <lineage>
        <taxon>Bacteria</taxon>
        <taxon>Bacillati</taxon>
        <taxon>Actinomycetota</taxon>
        <taxon>Actinomycetes</taxon>
        <taxon>Mycobacteriales</taxon>
        <taxon>Mycobacteriaceae</taxon>
        <taxon>Mycolicibacterium</taxon>
    </lineage>
</organism>
<evidence type="ECO:0000259" key="10">
    <source>
        <dbReference type="Pfam" id="PF02554"/>
    </source>
</evidence>
<dbReference type="PANTHER" id="PTHR30252">
    <property type="entry name" value="INNER MEMBRANE PEPTIDE TRANSPORTER"/>
    <property type="match status" value="1"/>
</dbReference>
<evidence type="ECO:0000256" key="2">
    <source>
        <dbReference type="ARBA" id="ARBA00007755"/>
    </source>
</evidence>
<feature type="transmembrane region" description="Helical" evidence="9">
    <location>
        <begin position="258"/>
        <end position="277"/>
    </location>
</feature>
<protein>
    <submittedName>
        <fullName evidence="11">Carbon starvation protein CstA [Tsukamurella paurometabola DSM]</fullName>
    </submittedName>
</protein>
<proteinExistence type="inferred from homology"/>
<dbReference type="PANTHER" id="PTHR30252:SF3">
    <property type="entry name" value="PYRUVATE_PROTON SYMPORTER BTST"/>
    <property type="match status" value="1"/>
</dbReference>
<feature type="transmembrane region" description="Helical" evidence="9">
    <location>
        <begin position="226"/>
        <end position="246"/>
    </location>
</feature>
<feature type="transmembrane region" description="Helical" evidence="9">
    <location>
        <begin position="586"/>
        <end position="610"/>
    </location>
</feature>
<dbReference type="STRING" id="39692.BST38_01480"/>
<feature type="transmembrane region" description="Helical" evidence="9">
    <location>
        <begin position="194"/>
        <end position="220"/>
    </location>
</feature>
<dbReference type="InterPro" id="IPR051605">
    <property type="entry name" value="CstA"/>
</dbReference>
<keyword evidence="6 9" id="KW-1133">Transmembrane helix</keyword>
<sequence>MATPTAASSDRIEETVGDITYIRTDKDLPPVAIIDRSPITVKHRIIFGVVAVLGAVAWAMIAFFRGETVNAVWFVIAAICTYVLGFRFYARLIEMKIVRPRDDNATPAEVFENGTDYLPTDRRVLYGHHFAAIAGAGPLVGPVLATQMGYLPGAIWIIIGAVVAGCVQDYLVLAISVRRRGRSLGQMARDELGAVGGIAAIVGVLVIMVILLAVLALVVVNALGESPWGVFSIAMTIPIAIFMGLYLRFLRPGRVSEVSLIGVALLLLAVVAGGWVAGTSWGTEWFTLSKVTLSWCIIIYGLAASVLPVWLLLAPRDYLSTFMKVGTIALLAVGILIARPVMEAPAISQFAASGTGPVFAGSLFPFLFITIACGALSGFHALISSGTTPKLLEKESQMRLIGYGGMLTESFVAIMALITAAILNQHLYFVMNAPAASTGTTAQSAADYVNGLGLSGAPITAQEIDDAARGVGENSIVSRTGGAPTLAFGMSEVLHKVFGGESLKAFWYHFAIMFEALFILTTVDAGTRVARFMLSDGLANLGGPLKKLRNPSWRVGAWICSVIVVAAWGSILLMGVTDPLGGINTLFPLFGIANQLLAAIALTVVTVVVIKRGLLKWAWIPGIPLLWDLTVTMTASWQKIFSGDPKVGYWTQHFQYRNARDAGQTSFGAAKDAGQLDAVIRNTFIQGTLSIVFAVLVIIVFAAGVVVAVRVLRGQGSPLSEDDPVPSRMFAPSGMLMTSAEKEVQKQWDARPKTPAGSSATSAGTGNP</sequence>
<feature type="transmembrane region" description="Helical" evidence="9">
    <location>
        <begin position="71"/>
        <end position="90"/>
    </location>
</feature>
<feature type="transmembrane region" description="Helical" evidence="9">
    <location>
        <begin position="45"/>
        <end position="65"/>
    </location>
</feature>
<accession>A0A375YJA1</accession>
<dbReference type="Pfam" id="PF02554">
    <property type="entry name" value="CstA"/>
    <property type="match status" value="1"/>
</dbReference>
<evidence type="ECO:0000256" key="1">
    <source>
        <dbReference type="ARBA" id="ARBA00004651"/>
    </source>
</evidence>
<feature type="transmembrane region" description="Helical" evidence="9">
    <location>
        <begin position="321"/>
        <end position="338"/>
    </location>
</feature>
<feature type="compositionally biased region" description="Polar residues" evidence="8">
    <location>
        <begin position="756"/>
        <end position="768"/>
    </location>
</feature>
<dbReference type="AlphaFoldDB" id="A0A375YJA1"/>
<evidence type="ECO:0000313" key="11">
    <source>
        <dbReference type="EMBL" id="SRX81104.1"/>
    </source>
</evidence>
<feature type="compositionally biased region" description="Basic and acidic residues" evidence="8">
    <location>
        <begin position="740"/>
        <end position="752"/>
    </location>
</feature>
<feature type="transmembrane region" description="Helical" evidence="9">
    <location>
        <begin position="555"/>
        <end position="574"/>
    </location>
</feature>
<feature type="region of interest" description="Disordered" evidence="8">
    <location>
        <begin position="739"/>
        <end position="768"/>
    </location>
</feature>
<comment type="subcellular location">
    <subcellularLocation>
        <location evidence="1">Cell membrane</location>
        <topology evidence="1">Multi-pass membrane protein</topology>
    </subcellularLocation>
</comment>
<dbReference type="GO" id="GO:0005886">
    <property type="term" value="C:plasma membrane"/>
    <property type="evidence" value="ECO:0007669"/>
    <property type="project" value="UniProtKB-SubCell"/>
</dbReference>
<dbReference type="GO" id="GO:0009267">
    <property type="term" value="P:cellular response to starvation"/>
    <property type="evidence" value="ECO:0007669"/>
    <property type="project" value="InterPro"/>
</dbReference>
<feature type="domain" description="CstA N-terminal" evidence="10">
    <location>
        <begin position="70"/>
        <end position="635"/>
    </location>
</feature>
<keyword evidence="7 9" id="KW-0472">Membrane</keyword>
<dbReference type="RefSeq" id="WP_083141453.1">
    <property type="nucleotide sequence ID" value="NZ_MVID01000001.1"/>
</dbReference>
<comment type="similarity">
    <text evidence="2">Belongs to the peptide transporter carbon starvation (CstA) (TC 2.A.114) family.</text>
</comment>
<feature type="transmembrane region" description="Helical" evidence="9">
    <location>
        <begin position="358"/>
        <end position="379"/>
    </location>
</feature>
<keyword evidence="12" id="KW-1185">Reference proteome</keyword>
<evidence type="ECO:0000256" key="8">
    <source>
        <dbReference type="SAM" id="MobiDB-lite"/>
    </source>
</evidence>
<feature type="transmembrane region" description="Helical" evidence="9">
    <location>
        <begin position="130"/>
        <end position="148"/>
    </location>
</feature>
<dbReference type="Proteomes" id="UP000252008">
    <property type="component" value="Unassembled WGS sequence"/>
</dbReference>
<evidence type="ECO:0000313" key="12">
    <source>
        <dbReference type="Proteomes" id="UP000252008"/>
    </source>
</evidence>
<feature type="transmembrane region" description="Helical" evidence="9">
    <location>
        <begin position="292"/>
        <end position="314"/>
    </location>
</feature>
<keyword evidence="3" id="KW-0813">Transport</keyword>
<name>A0A375YJA1_MYCPF</name>
<dbReference type="EMBL" id="UEGS01000001">
    <property type="protein sequence ID" value="SRX81104.1"/>
    <property type="molecule type" value="Genomic_DNA"/>
</dbReference>
<evidence type="ECO:0000256" key="7">
    <source>
        <dbReference type="ARBA" id="ARBA00023136"/>
    </source>
</evidence>
<reference evidence="11 12" key="1">
    <citation type="submission" date="2018-05" db="EMBL/GenBank/DDBJ databases">
        <authorList>
            <consortium name="IHU Genomes"/>
        </authorList>
    </citation>
    <scope>NUCLEOTIDE SEQUENCE [LARGE SCALE GENOMIC DNA]</scope>
    <source>
        <strain evidence="11 12">P7335</strain>
    </source>
</reference>
<evidence type="ECO:0000256" key="4">
    <source>
        <dbReference type="ARBA" id="ARBA00022475"/>
    </source>
</evidence>
<feature type="transmembrane region" description="Helical" evidence="9">
    <location>
        <begin position="691"/>
        <end position="712"/>
    </location>
</feature>